<keyword evidence="3" id="KW-1185">Reference proteome</keyword>
<dbReference type="AlphaFoldDB" id="A0A8T0ID58"/>
<gene>
    <name evidence="2" type="ORF">KC19_4G173700</name>
</gene>
<name>A0A8T0ID58_CERPU</name>
<evidence type="ECO:0000313" key="3">
    <source>
        <dbReference type="Proteomes" id="UP000822688"/>
    </source>
</evidence>
<proteinExistence type="predicted"/>
<feature type="compositionally biased region" description="Basic residues" evidence="1">
    <location>
        <begin position="149"/>
        <end position="158"/>
    </location>
</feature>
<sequence length="355" mass="40128">MDAAAEQAQMPASKKKREQMLKYARAKSEMDRMLQKMGLMFFHDIDHAKFPKAPLIACETIANVIKQGGNYIEQVQIGMMTSLARRQSMAPLEGEQFILGAGGKAIPLYTDKPPSPEPKPVAAGSEATTRSTSSKKEHEAGSSPGSPKSKGHKAAKKYPPRDDSLVFGWKKKILELRLKLERELEDQIADRADRREQWRSSSPFSAEVARKVYNLLDKSAGSVSPDTTTVWKEALSNYNARQTPHTSPWEFKVFSINRFYDRVCTFTEHQPLADPLLDVLIYFLKEWLENGGKMKRSLVEHLCASLARLPDDIMVMGRMACVMPVLQFICKELHITSTQFRNILRDTKLDRCHLG</sequence>
<feature type="region of interest" description="Disordered" evidence="1">
    <location>
        <begin position="108"/>
        <end position="159"/>
    </location>
</feature>
<reference evidence="2" key="1">
    <citation type="submission" date="2020-06" db="EMBL/GenBank/DDBJ databases">
        <title>WGS assembly of Ceratodon purpureus strain R40.</title>
        <authorList>
            <person name="Carey S.B."/>
            <person name="Jenkins J."/>
            <person name="Shu S."/>
            <person name="Lovell J.T."/>
            <person name="Sreedasyam A."/>
            <person name="Maumus F."/>
            <person name="Tiley G.P."/>
            <person name="Fernandez-Pozo N."/>
            <person name="Barry K."/>
            <person name="Chen C."/>
            <person name="Wang M."/>
            <person name="Lipzen A."/>
            <person name="Daum C."/>
            <person name="Saski C.A."/>
            <person name="Payton A.C."/>
            <person name="Mcbreen J.C."/>
            <person name="Conrad R.E."/>
            <person name="Kollar L.M."/>
            <person name="Olsson S."/>
            <person name="Huttunen S."/>
            <person name="Landis J.B."/>
            <person name="Wickett N.J."/>
            <person name="Johnson M.G."/>
            <person name="Rensing S.A."/>
            <person name="Grimwood J."/>
            <person name="Schmutz J."/>
            <person name="Mcdaniel S.F."/>
        </authorList>
    </citation>
    <scope>NUCLEOTIDE SEQUENCE</scope>
    <source>
        <strain evidence="2">R40</strain>
    </source>
</reference>
<organism evidence="2 3">
    <name type="scientific">Ceratodon purpureus</name>
    <name type="common">Fire moss</name>
    <name type="synonym">Dicranum purpureum</name>
    <dbReference type="NCBI Taxonomy" id="3225"/>
    <lineage>
        <taxon>Eukaryota</taxon>
        <taxon>Viridiplantae</taxon>
        <taxon>Streptophyta</taxon>
        <taxon>Embryophyta</taxon>
        <taxon>Bryophyta</taxon>
        <taxon>Bryophytina</taxon>
        <taxon>Bryopsida</taxon>
        <taxon>Dicranidae</taxon>
        <taxon>Pseudoditrichales</taxon>
        <taxon>Ditrichaceae</taxon>
        <taxon>Ceratodon</taxon>
    </lineage>
</organism>
<dbReference type="OrthoDB" id="1938490at2759"/>
<evidence type="ECO:0000256" key="1">
    <source>
        <dbReference type="SAM" id="MobiDB-lite"/>
    </source>
</evidence>
<evidence type="ECO:0000313" key="2">
    <source>
        <dbReference type="EMBL" id="KAG0580443.1"/>
    </source>
</evidence>
<comment type="caution">
    <text evidence="2">The sequence shown here is derived from an EMBL/GenBank/DDBJ whole genome shotgun (WGS) entry which is preliminary data.</text>
</comment>
<protein>
    <submittedName>
        <fullName evidence="2">Uncharacterized protein</fullName>
    </submittedName>
</protein>
<dbReference type="Proteomes" id="UP000822688">
    <property type="component" value="Chromosome 4"/>
</dbReference>
<dbReference type="EMBL" id="CM026424">
    <property type="protein sequence ID" value="KAG0580443.1"/>
    <property type="molecule type" value="Genomic_DNA"/>
</dbReference>
<accession>A0A8T0ID58</accession>